<dbReference type="Pfam" id="PF01067">
    <property type="entry name" value="Calpain_III"/>
    <property type="match status" value="1"/>
</dbReference>
<feature type="domain" description="Calpain catalytic" evidence="7">
    <location>
        <begin position="114"/>
        <end position="414"/>
    </location>
</feature>
<dbReference type="PROSITE" id="PS50203">
    <property type="entry name" value="CALPAIN_CAT"/>
    <property type="match status" value="1"/>
</dbReference>
<comment type="similarity">
    <text evidence="1">Belongs to the peptidase C2 family.</text>
</comment>
<accession>A0AA88HDX5</accession>
<dbReference type="PROSITE" id="PS00139">
    <property type="entry name" value="THIOL_PROTEASE_CYS"/>
    <property type="match status" value="1"/>
</dbReference>
<reference evidence="8" key="1">
    <citation type="submission" date="2023-07" db="EMBL/GenBank/DDBJ databases">
        <title>Chromosome-level genome assembly of Artemia franciscana.</title>
        <authorList>
            <person name="Jo E."/>
        </authorList>
    </citation>
    <scope>NUCLEOTIDE SEQUENCE</scope>
    <source>
        <tissue evidence="8">Whole body</tissue>
    </source>
</reference>
<dbReference type="EMBL" id="JAVRJZ010000019">
    <property type="protein sequence ID" value="KAK2707148.1"/>
    <property type="molecule type" value="Genomic_DNA"/>
</dbReference>
<evidence type="ECO:0000313" key="9">
    <source>
        <dbReference type="Proteomes" id="UP001187531"/>
    </source>
</evidence>
<dbReference type="Proteomes" id="UP001187531">
    <property type="component" value="Unassembled WGS sequence"/>
</dbReference>
<feature type="active site" evidence="5 6">
    <location>
        <position position="354"/>
    </location>
</feature>
<dbReference type="InterPro" id="IPR022683">
    <property type="entry name" value="Calpain_III"/>
</dbReference>
<dbReference type="GO" id="GO:0004198">
    <property type="term" value="F:calcium-dependent cysteine-type endopeptidase activity"/>
    <property type="evidence" value="ECO:0007669"/>
    <property type="project" value="InterPro"/>
</dbReference>
<dbReference type="InterPro" id="IPR022682">
    <property type="entry name" value="Calpain_domain_III"/>
</dbReference>
<evidence type="ECO:0000256" key="4">
    <source>
        <dbReference type="ARBA" id="ARBA00022807"/>
    </source>
</evidence>
<dbReference type="GO" id="GO:0005737">
    <property type="term" value="C:cytoplasm"/>
    <property type="evidence" value="ECO:0007669"/>
    <property type="project" value="TreeGrafter"/>
</dbReference>
<feature type="non-terminal residue" evidence="8">
    <location>
        <position position="1"/>
    </location>
</feature>
<protein>
    <recommendedName>
        <fullName evidence="7">Calpain catalytic domain-containing protein</fullName>
    </recommendedName>
</protein>
<dbReference type="InterPro" id="IPR022684">
    <property type="entry name" value="Calpain_cysteine_protease"/>
</dbReference>
<dbReference type="InterPro" id="IPR041588">
    <property type="entry name" value="Integrase_H2C2"/>
</dbReference>
<dbReference type="InterPro" id="IPR038765">
    <property type="entry name" value="Papain-like_cys_pep_sf"/>
</dbReference>
<evidence type="ECO:0000256" key="1">
    <source>
        <dbReference type="ARBA" id="ARBA00007623"/>
    </source>
</evidence>
<dbReference type="SUPFAM" id="SSF49758">
    <property type="entry name" value="Calpain large subunit, middle domain (domain III)"/>
    <property type="match status" value="1"/>
</dbReference>
<keyword evidence="4 6" id="KW-0788">Thiol protease</keyword>
<name>A0AA88HDX5_ARTSF</name>
<evidence type="ECO:0000256" key="5">
    <source>
        <dbReference type="PIRSR" id="PIRSR622684-1"/>
    </source>
</evidence>
<dbReference type="PRINTS" id="PR00704">
    <property type="entry name" value="CALPAIN"/>
</dbReference>
<sequence>MYGWNISDDTSRDSNTNIGWNIDNNDEPPSPIIKENRDCLASGYFSRYIGFGFGIVKDLANVYNGGDMQEDFISNNFLPRRPIDEHARPIPGKSKSSPQDYEKIKEDCLAEGKLFEDPSFPAEDCSLFYSKRPFRRFRWLRPHEICSDPQFVVDDASRFDIQQGELGDCWLLAAMANLTINPVLFKRIVPDDQSFDDGEYAGIFHFRFWQYGQWVDVVIDDKLPTYNGKLVYLQSQEKNEFWSALLEKAYAKLHGSYEALKGGTTSEAMEDFTGGVAEMYELNNADMSLFKIMVKSFERSSLMSCAIEPDPNVVEAETAVGLIKGHAYSITDVRLISIQTPRVSGKIPMVRIRNPWGNEAEWNGAWSDKSPEWQYIPDEEKESIGLTFNTDGEFWMSFKDYKKYFSRMEIVHLSPEIYDEVVEDEECKKKWELNSFEGAWVRGATAGGCRNNLQTFWTNPQFRMTLEDCDEDEDDKCTLIVSLMQKNRRSQRKAGLDLLTIGFAIYAINDPDNAPKPLDVRFFKYNASVARSPAFINLREVCARFKLPPGTYCLVPSTFDRGEEGEFIIRVFTEKSNSMQENDAELGYDDSGEQTTLFWTRRLPTRQELLAAFAARTIAVFKHSEKPQDLPLTKFGDPQPAVIPNRIVMGNSLAGFMIFERDDINWRVEVPEKSLLKLLRDLHLSQNHLAVNEMYQRVKTYVVAPGINQMIRQVVKECKCKIWKGDSLHTNHLASHQKGNLAM</sequence>
<dbReference type="Pfam" id="PF17921">
    <property type="entry name" value="Integrase_H2C2"/>
    <property type="match status" value="1"/>
</dbReference>
<keyword evidence="9" id="KW-1185">Reference proteome</keyword>
<dbReference type="AlphaFoldDB" id="A0AA88HDX5"/>
<evidence type="ECO:0000256" key="3">
    <source>
        <dbReference type="ARBA" id="ARBA00022801"/>
    </source>
</evidence>
<feature type="active site" evidence="5 6">
    <location>
        <position position="169"/>
    </location>
</feature>
<keyword evidence="2 6" id="KW-0645">Protease</keyword>
<gene>
    <name evidence="8" type="ORF">QYM36_014982</name>
</gene>
<dbReference type="InterPro" id="IPR000169">
    <property type="entry name" value="Pept_cys_AS"/>
</dbReference>
<dbReference type="PANTHER" id="PTHR10183">
    <property type="entry name" value="CALPAIN"/>
    <property type="match status" value="1"/>
</dbReference>
<dbReference type="CDD" id="cd00044">
    <property type="entry name" value="CysPc"/>
    <property type="match status" value="1"/>
</dbReference>
<dbReference type="SMART" id="SM00230">
    <property type="entry name" value="CysPc"/>
    <property type="match status" value="1"/>
</dbReference>
<dbReference type="PANTHER" id="PTHR10183:SF433">
    <property type="entry name" value="CALPAIN-A-RELATED"/>
    <property type="match status" value="1"/>
</dbReference>
<dbReference type="SUPFAM" id="SSF54001">
    <property type="entry name" value="Cysteine proteinases"/>
    <property type="match status" value="1"/>
</dbReference>
<dbReference type="Gene3D" id="3.90.70.10">
    <property type="entry name" value="Cysteine proteinases"/>
    <property type="match status" value="1"/>
</dbReference>
<evidence type="ECO:0000259" key="7">
    <source>
        <dbReference type="PROSITE" id="PS50203"/>
    </source>
</evidence>
<organism evidence="8 9">
    <name type="scientific">Artemia franciscana</name>
    <name type="common">Brine shrimp</name>
    <name type="synonym">Artemia sanfranciscana</name>
    <dbReference type="NCBI Taxonomy" id="6661"/>
    <lineage>
        <taxon>Eukaryota</taxon>
        <taxon>Metazoa</taxon>
        <taxon>Ecdysozoa</taxon>
        <taxon>Arthropoda</taxon>
        <taxon>Crustacea</taxon>
        <taxon>Branchiopoda</taxon>
        <taxon>Anostraca</taxon>
        <taxon>Artemiidae</taxon>
        <taxon>Artemia</taxon>
    </lineage>
</organism>
<feature type="active site" evidence="5 6">
    <location>
        <position position="326"/>
    </location>
</feature>
<keyword evidence="3 6" id="KW-0378">Hydrolase</keyword>
<evidence type="ECO:0000256" key="2">
    <source>
        <dbReference type="ARBA" id="ARBA00022670"/>
    </source>
</evidence>
<evidence type="ECO:0000256" key="6">
    <source>
        <dbReference type="PROSITE-ProRule" id="PRU00239"/>
    </source>
</evidence>
<dbReference type="FunFam" id="3.90.70.10:FF:000001">
    <property type="entry name" value="Calpain-1 catalytic subunit"/>
    <property type="match status" value="1"/>
</dbReference>
<dbReference type="FunFam" id="2.60.120.380:FF:000002">
    <property type="entry name" value="calpain-3 isoform X1"/>
    <property type="match status" value="1"/>
</dbReference>
<evidence type="ECO:0000313" key="8">
    <source>
        <dbReference type="EMBL" id="KAK2707148.1"/>
    </source>
</evidence>
<dbReference type="InterPro" id="IPR001300">
    <property type="entry name" value="Peptidase_C2_calpain_cat"/>
</dbReference>
<dbReference type="SMART" id="SM00720">
    <property type="entry name" value="calpain_III"/>
    <property type="match status" value="1"/>
</dbReference>
<dbReference type="InterPro" id="IPR033883">
    <property type="entry name" value="C2_III"/>
</dbReference>
<dbReference type="GO" id="GO:0006508">
    <property type="term" value="P:proteolysis"/>
    <property type="evidence" value="ECO:0007669"/>
    <property type="project" value="UniProtKB-KW"/>
</dbReference>
<dbReference type="Gene3D" id="1.10.340.70">
    <property type="match status" value="1"/>
</dbReference>
<dbReference type="Gene3D" id="2.60.120.380">
    <property type="match status" value="1"/>
</dbReference>
<comment type="caution">
    <text evidence="8">The sequence shown here is derived from an EMBL/GenBank/DDBJ whole genome shotgun (WGS) entry which is preliminary data.</text>
</comment>
<proteinExistence type="inferred from homology"/>
<dbReference type="CDD" id="cd00214">
    <property type="entry name" value="Calpain_III"/>
    <property type="match status" value="1"/>
</dbReference>
<dbReference type="Pfam" id="PF00648">
    <property type="entry name" value="Peptidase_C2"/>
    <property type="match status" value="1"/>
</dbReference>
<dbReference type="InterPro" id="IPR036213">
    <property type="entry name" value="Calpain_III_sf"/>
</dbReference>